<dbReference type="Proteomes" id="UP001159363">
    <property type="component" value="Chromosome 2"/>
</dbReference>
<reference evidence="1 2" key="1">
    <citation type="submission" date="2023-02" db="EMBL/GenBank/DDBJ databases">
        <title>LHISI_Scaffold_Assembly.</title>
        <authorList>
            <person name="Stuart O.P."/>
            <person name="Cleave R."/>
            <person name="Magrath M.J.L."/>
            <person name="Mikheyev A.S."/>
        </authorList>
    </citation>
    <scope>NUCLEOTIDE SEQUENCE [LARGE SCALE GENOMIC DNA]</scope>
    <source>
        <strain evidence="1">Daus_M_001</strain>
        <tissue evidence="1">Leg muscle</tissue>
    </source>
</reference>
<organism evidence="1 2">
    <name type="scientific">Dryococelus australis</name>
    <dbReference type="NCBI Taxonomy" id="614101"/>
    <lineage>
        <taxon>Eukaryota</taxon>
        <taxon>Metazoa</taxon>
        <taxon>Ecdysozoa</taxon>
        <taxon>Arthropoda</taxon>
        <taxon>Hexapoda</taxon>
        <taxon>Insecta</taxon>
        <taxon>Pterygota</taxon>
        <taxon>Neoptera</taxon>
        <taxon>Polyneoptera</taxon>
        <taxon>Phasmatodea</taxon>
        <taxon>Verophasmatodea</taxon>
        <taxon>Anareolatae</taxon>
        <taxon>Phasmatidae</taxon>
        <taxon>Eurycanthinae</taxon>
        <taxon>Dryococelus</taxon>
    </lineage>
</organism>
<accession>A0ABQ9ICX3</accession>
<gene>
    <name evidence="1" type="ORF">PR048_007187</name>
</gene>
<evidence type="ECO:0000313" key="2">
    <source>
        <dbReference type="Proteomes" id="UP001159363"/>
    </source>
</evidence>
<sequence length="1166" mass="130130">MFTRAEYPYMGFVYGYCDGNGRGEVAEYSRRWIGKGGPVPWPGRVYSGRRSDILYQLLQVITDATNELRNELAGMQWHMQALSIFPYPPCACEARCLKGITGNRVEDGEPRSAAPATGALRRGETLNHRHWLPLVYREPSYVSLAPCVGACHFATRNCKSFITENPSEAGRQSCRCVAGRSDSADQIVASRCQVAYTRHDWVSRVTDEPPRSTDVCRKKATRTDATASCGAVYGLKRQVFEPLELLAATQSVVCEHRESKELSPGKDTWPASKGKRHVRHRTLKSSLLVNLFAIDRWSYVHASLREHYIMPVQRPARSGDGALVVRASVALIAPALLGKKKKKMQAGRILKEPTTGKQEKKNFLFHVLCPSLPHTPSNSLFTRSPDYSSGACSLKLLFRRRLVKFACRIILLSPRFFLSAYGGPLDLAYLSPLSGGADHRVTWVFPPASLIGRLGKDFQNLEKRESCSQAAVSQPKSKEQYEKKLLMFLRRWSSGSHRPLCHSPASIGPPAFAPYHYPPQHSPAGISPLAFAPCHYPHQHSPAGIGPPAFASCHYPLSIHPPALVPQHSPPVTTHTSIHPPTLVPQHSPPVITHTSIHPPTLVPQHSPPVITHTSIHPPALAPSIRPLSLPTIAFTRRHWSSSIRPLSLPTQHSPAGISPPAFAPCHYPHQHSPAGISPPAFAPCHYPHQHSPAGISPPAFAPCHYPHQHSPAGIGPLAFSPYHYPPQHSPACIRPPAFAPCHYPHQHSPAGIGPPAFAPYHYPPLHSPASNDVPAFAKPRKTGNRPMAMLILHKAEEFTTCIQVDLEQGFEKCSFYREQPIVYFLQPVDNCCVAQSQRHQPFIKERCSNFHKPHCPPERLLRHWVVQWRVVNCCKFTLPLVKRSSAVPPRLHGSYWLLLRAPRMCSTAVSKHQLTLQHFTTRHRTPLLLACEWSGMHSVSPRLHGGYWLLLLAPRMCSTAVSKHQLTLQHFTTRHRTPLLLACEWSEYTQFPPGCTVVTGSCCVHRECTGQHGRDTLSFSRLHGGYWLLLRAPRMCSTAVSKHQLTLQHFTTRHRTPLLLACEWSGMHSVSPRLHGGYWLLLRAPRMYRTAVSKHQLTLQHSTTRHRTPLLLACEWSGYTQFLQAARWLLAPAACTENVQYSSEQAPAYLATLHHTPQDTLAARL</sequence>
<protein>
    <submittedName>
        <fullName evidence="1">Uncharacterized protein</fullName>
    </submittedName>
</protein>
<dbReference type="EMBL" id="JARBHB010000002">
    <property type="protein sequence ID" value="KAJ8894530.1"/>
    <property type="molecule type" value="Genomic_DNA"/>
</dbReference>
<comment type="caution">
    <text evidence="1">The sequence shown here is derived from an EMBL/GenBank/DDBJ whole genome shotgun (WGS) entry which is preliminary data.</text>
</comment>
<name>A0ABQ9ICX3_9NEOP</name>
<keyword evidence="2" id="KW-1185">Reference proteome</keyword>
<evidence type="ECO:0000313" key="1">
    <source>
        <dbReference type="EMBL" id="KAJ8894530.1"/>
    </source>
</evidence>
<proteinExistence type="predicted"/>